<evidence type="ECO:0008006" key="4">
    <source>
        <dbReference type="Google" id="ProtNLM"/>
    </source>
</evidence>
<dbReference type="Proteomes" id="UP000183015">
    <property type="component" value="Unassembled WGS sequence"/>
</dbReference>
<feature type="signal peptide" evidence="1">
    <location>
        <begin position="1"/>
        <end position="27"/>
    </location>
</feature>
<reference evidence="3" key="1">
    <citation type="submission" date="2016-10" db="EMBL/GenBank/DDBJ databases">
        <authorList>
            <person name="Varghese N."/>
        </authorList>
    </citation>
    <scope>NUCLEOTIDE SEQUENCE [LARGE SCALE GENOMIC DNA]</scope>
    <source>
        <strain evidence="3">DSM 45096 / BCRC 16803 / CGMCC 4.1857 / CIP 109030 / JCM 12277 / KCTC 19219 / NBRC 100920 / 33214</strain>
    </source>
</reference>
<accession>A0A1H7XMZ5</accession>
<dbReference type="eggNOG" id="ENOG50329FN">
    <property type="taxonomic scope" value="Bacteria"/>
</dbReference>
<evidence type="ECO:0000256" key="1">
    <source>
        <dbReference type="SAM" id="SignalP"/>
    </source>
</evidence>
<protein>
    <recommendedName>
        <fullName evidence="4">PknH-like extracellular domain-containing protein</fullName>
    </recommendedName>
</protein>
<organism evidence="2 3">
    <name type="scientific">Streptacidiphilus jiangxiensis</name>
    <dbReference type="NCBI Taxonomy" id="235985"/>
    <lineage>
        <taxon>Bacteria</taxon>
        <taxon>Bacillati</taxon>
        <taxon>Actinomycetota</taxon>
        <taxon>Actinomycetes</taxon>
        <taxon>Kitasatosporales</taxon>
        <taxon>Streptomycetaceae</taxon>
        <taxon>Streptacidiphilus</taxon>
    </lineage>
</organism>
<keyword evidence="3" id="KW-1185">Reference proteome</keyword>
<dbReference type="PROSITE" id="PS51257">
    <property type="entry name" value="PROKAR_LIPOPROTEIN"/>
    <property type="match status" value="1"/>
</dbReference>
<evidence type="ECO:0000313" key="3">
    <source>
        <dbReference type="Proteomes" id="UP000183015"/>
    </source>
</evidence>
<proteinExistence type="predicted"/>
<dbReference type="STRING" id="235985.SAMN05414137_124126"/>
<name>A0A1H7XMZ5_STRJI</name>
<gene>
    <name evidence="2" type="ORF">SAMN05414137_124126</name>
</gene>
<dbReference type="EMBL" id="FOAZ01000024">
    <property type="protein sequence ID" value="SEM35150.1"/>
    <property type="molecule type" value="Genomic_DNA"/>
</dbReference>
<dbReference type="AlphaFoldDB" id="A0A1H7XMZ5"/>
<sequence length="244" mass="24577">MRARTWRRRGRGFAAVVVSALAGALLAGCGGPPPGPVAVATRARPPIPAGSLRGLLLPATLPHGWTVRAAEADDAPGSPAGVTPPRGCQVLLGEDIVDDSATAAGSSASARVAGGHGTAGGTIPGTETVYAFSGQAARAAVAEMRALARRCAKQVSTDGTTTVFSVSPGPALGDESLVVQARQTYRAEPGLVRYANASVVRVGPFLVVLSTVPMPRADSEAVTALMPLAVARARSGSAHIPARH</sequence>
<dbReference type="RefSeq" id="WP_042449972.1">
    <property type="nucleotide sequence ID" value="NZ_BBPN01000017.1"/>
</dbReference>
<keyword evidence="1" id="KW-0732">Signal</keyword>
<dbReference type="OrthoDB" id="3854198at2"/>
<feature type="chain" id="PRO_5038807068" description="PknH-like extracellular domain-containing protein" evidence="1">
    <location>
        <begin position="28"/>
        <end position="244"/>
    </location>
</feature>
<evidence type="ECO:0000313" key="2">
    <source>
        <dbReference type="EMBL" id="SEM35150.1"/>
    </source>
</evidence>